<dbReference type="RefSeq" id="WP_106981555.1">
    <property type="nucleotide sequence ID" value="NZ_BMRU01000006.1"/>
</dbReference>
<evidence type="ECO:0008006" key="6">
    <source>
        <dbReference type="Google" id="ProtNLM"/>
    </source>
</evidence>
<evidence type="ECO:0000256" key="2">
    <source>
        <dbReference type="SAM" id="Phobius"/>
    </source>
</evidence>
<sequence>MPATPLAQPPATAPRSRSAAPRRLMTAAAAALIVTAVTPVTLAHAAPSATVSPTTVAPGGRVALNVEGCGTKVARVTSTAFSEVRLSPGNLEATNLFGNATVFNNASPGTHRVLFECGGPGGERVTVSLQVTPGAARGGTGGSVGSMSPAQIAVGGTLAVAALIGGVWVLRRRAAA</sequence>
<protein>
    <recommendedName>
        <fullName evidence="6">Lipoprotein</fullName>
    </recommendedName>
</protein>
<evidence type="ECO:0000256" key="3">
    <source>
        <dbReference type="SAM" id="SignalP"/>
    </source>
</evidence>
<keyword evidence="3" id="KW-0732">Signal</keyword>
<organism evidence="4 5">
    <name type="scientific">Streptomyces virginiae</name>
    <name type="common">Streptomyces cinnamonensis</name>
    <dbReference type="NCBI Taxonomy" id="1961"/>
    <lineage>
        <taxon>Bacteria</taxon>
        <taxon>Bacillati</taxon>
        <taxon>Actinomycetota</taxon>
        <taxon>Actinomycetes</taxon>
        <taxon>Kitasatosporales</taxon>
        <taxon>Streptomycetaceae</taxon>
        <taxon>Streptomyces</taxon>
    </lineage>
</organism>
<dbReference type="GeneID" id="86954339"/>
<keyword evidence="2" id="KW-0812">Transmembrane</keyword>
<proteinExistence type="predicted"/>
<dbReference type="Proteomes" id="UP000660554">
    <property type="component" value="Unassembled WGS sequence"/>
</dbReference>
<keyword evidence="5" id="KW-1185">Reference proteome</keyword>
<feature type="region of interest" description="Disordered" evidence="1">
    <location>
        <begin position="1"/>
        <end position="20"/>
    </location>
</feature>
<evidence type="ECO:0000313" key="5">
    <source>
        <dbReference type="Proteomes" id="UP000660554"/>
    </source>
</evidence>
<evidence type="ECO:0000256" key="1">
    <source>
        <dbReference type="SAM" id="MobiDB-lite"/>
    </source>
</evidence>
<keyword evidence="2" id="KW-0472">Membrane</keyword>
<feature type="chain" id="PRO_5046849832" description="Lipoprotein" evidence="3">
    <location>
        <begin position="46"/>
        <end position="176"/>
    </location>
</feature>
<dbReference type="EMBL" id="BNDV01000018">
    <property type="protein sequence ID" value="GHI18327.1"/>
    <property type="molecule type" value="Genomic_DNA"/>
</dbReference>
<feature type="transmembrane region" description="Helical" evidence="2">
    <location>
        <begin position="150"/>
        <end position="170"/>
    </location>
</feature>
<evidence type="ECO:0000313" key="4">
    <source>
        <dbReference type="EMBL" id="GHI18327.1"/>
    </source>
</evidence>
<comment type="caution">
    <text evidence="4">The sequence shown here is derived from an EMBL/GenBank/DDBJ whole genome shotgun (WGS) entry which is preliminary data.</text>
</comment>
<reference evidence="5" key="1">
    <citation type="submission" date="2020-09" db="EMBL/GenBank/DDBJ databases">
        <title>Whole genome shotgun sequence of Streptomyces cinnamonensis NBRC 15873.</title>
        <authorList>
            <person name="Komaki H."/>
            <person name="Tamura T."/>
        </authorList>
    </citation>
    <scope>NUCLEOTIDE SEQUENCE [LARGE SCALE GENOMIC DNA]</scope>
    <source>
        <strain evidence="5">NBRC 15873</strain>
    </source>
</reference>
<feature type="signal peptide" evidence="3">
    <location>
        <begin position="1"/>
        <end position="45"/>
    </location>
</feature>
<keyword evidence="2" id="KW-1133">Transmembrane helix</keyword>
<accession>A0ABQ3NZX3</accession>
<gene>
    <name evidence="4" type="ORF">Scinn_77900</name>
</gene>
<name>A0ABQ3NZX3_STRVG</name>